<evidence type="ECO:0000313" key="7">
    <source>
        <dbReference type="Proteomes" id="UP000435423"/>
    </source>
</evidence>
<dbReference type="SUPFAM" id="SSF53756">
    <property type="entry name" value="UDP-Glycosyltransferase/glycogen phosphorylase"/>
    <property type="match status" value="1"/>
</dbReference>
<comment type="caution">
    <text evidence="5">The sequence shown here is derived from an EMBL/GenBank/DDBJ whole genome shotgun (WGS) entry which is preliminary data.</text>
</comment>
<dbReference type="Proteomes" id="UP000435060">
    <property type="component" value="Unassembled WGS sequence"/>
</dbReference>
<dbReference type="EMBL" id="WUBJ01000005">
    <property type="protein sequence ID" value="MWV56373.1"/>
    <property type="molecule type" value="Genomic_DNA"/>
</dbReference>
<dbReference type="Proteomes" id="UP000435423">
    <property type="component" value="Unassembled WGS sequence"/>
</dbReference>
<reference evidence="5 7" key="1">
    <citation type="submission" date="2019-10" db="EMBL/GenBank/DDBJ databases">
        <title>Streptococcis sp, isolated from the respiratory tract of Marmot.</title>
        <authorList>
            <person name="Zhang G."/>
        </authorList>
    </citation>
    <scope>NUCLEOTIDE SEQUENCE [LARGE SCALE GENOMIC DNA]</scope>
    <source>
        <strain evidence="7">zg-70</strain>
        <strain evidence="5">Zg-70</strain>
    </source>
</reference>
<dbReference type="PANTHER" id="PTHR12526">
    <property type="entry name" value="GLYCOSYLTRANSFERASE"/>
    <property type="match status" value="1"/>
</dbReference>
<reference evidence="4 6" key="2">
    <citation type="submission" date="2019-11" db="EMBL/GenBank/DDBJ databases">
        <title>Streptococcis sp. isolated from the respiratory tract of Marmot.</title>
        <authorList>
            <person name="Zhang G."/>
        </authorList>
    </citation>
    <scope>NUCLEOTIDE SEQUENCE [LARGE SCALE GENOMIC DNA]</scope>
    <source>
        <strain evidence="6">zg-86</strain>
        <strain evidence="4">Zg-86</strain>
    </source>
</reference>
<dbReference type="AlphaFoldDB" id="A0A6I4RIQ1"/>
<keyword evidence="2" id="KW-0808">Transferase</keyword>
<keyword evidence="1" id="KW-0328">Glycosyltransferase</keyword>
<evidence type="ECO:0000256" key="2">
    <source>
        <dbReference type="ARBA" id="ARBA00022679"/>
    </source>
</evidence>
<evidence type="ECO:0000259" key="3">
    <source>
        <dbReference type="Pfam" id="PF00534"/>
    </source>
</evidence>
<dbReference type="Pfam" id="PF00534">
    <property type="entry name" value="Glycos_transf_1"/>
    <property type="match status" value="1"/>
</dbReference>
<gene>
    <name evidence="4" type="ORF">GGG87_04850</name>
    <name evidence="5" type="ORF">GGH11_05230</name>
</gene>
<accession>A0A6I4RIQ1</accession>
<evidence type="ECO:0000313" key="5">
    <source>
        <dbReference type="EMBL" id="MWV56373.1"/>
    </source>
</evidence>
<feature type="domain" description="Glycosyl transferase family 1" evidence="3">
    <location>
        <begin position="299"/>
        <end position="439"/>
    </location>
</feature>
<proteinExistence type="predicted"/>
<sequence length="482" mass="56773">MIYIFNERLTTSSSGIEYAEAQLLQILKELDVDFRMIFTGWTRPFSLVDYSDKMNYPRENIVSVFHHLTDLPLYPSSLLPEEVLAHYPDFEFVKQEEERIFYKYDQLELIFHLIEDKVNEAVLVRDRRVLRVDSYTRQLSHSEFYDNTGRLTYIEFYNQDGSCGLRETINEWDSTFEACDNRWESKHEFMKAFMERLQLTSSDIIIMDRPTFIDADVLPFSGAAKVITMIHAEHFIREVYPERLIFNPHYQYTFMNPQFIDVFRVMTQAQKEQLEEHLERIGIQKNIVVIPPTFLEEAPNELKKELDYRLLTVSRLAPEKRFDLLIPAIARACQELPQLRLDIYGGGDIHEVQDLIDSVGMQDRIFLKGHTENIMSYYSQYDAYISTSPSESFGLSIFEAMSQGLPFIFRNVPYGNQEAWNQNGLLVEGETDDEVIENTANAIVQFYREDRHAEYQQNSLSKAKQYSKEIIKQKWKELLETI</sequence>
<dbReference type="Gene3D" id="3.40.50.2000">
    <property type="entry name" value="Glycogen Phosphorylase B"/>
    <property type="match status" value="2"/>
</dbReference>
<dbReference type="RefSeq" id="WP_154608303.1">
    <property type="nucleotide sequence ID" value="NZ_CP072115.1"/>
</dbReference>
<dbReference type="GO" id="GO:0016757">
    <property type="term" value="F:glycosyltransferase activity"/>
    <property type="evidence" value="ECO:0007669"/>
    <property type="project" value="UniProtKB-KW"/>
</dbReference>
<evidence type="ECO:0000313" key="6">
    <source>
        <dbReference type="Proteomes" id="UP000435060"/>
    </source>
</evidence>
<organism evidence="5 7">
    <name type="scientific">Streptococcus zhangguiae</name>
    <dbReference type="NCBI Taxonomy" id="2664091"/>
    <lineage>
        <taxon>Bacteria</taxon>
        <taxon>Bacillati</taxon>
        <taxon>Bacillota</taxon>
        <taxon>Bacilli</taxon>
        <taxon>Lactobacillales</taxon>
        <taxon>Streptococcaceae</taxon>
        <taxon>Streptococcus</taxon>
    </lineage>
</organism>
<protein>
    <submittedName>
        <fullName evidence="5">Glycosyltransferase</fullName>
    </submittedName>
</protein>
<dbReference type="InterPro" id="IPR001296">
    <property type="entry name" value="Glyco_trans_1"/>
</dbReference>
<evidence type="ECO:0000256" key="1">
    <source>
        <dbReference type="ARBA" id="ARBA00022676"/>
    </source>
</evidence>
<evidence type="ECO:0000313" key="4">
    <source>
        <dbReference type="EMBL" id="MTB64322.1"/>
    </source>
</evidence>
<dbReference type="EMBL" id="WLCG01000006">
    <property type="protein sequence ID" value="MTB64322.1"/>
    <property type="molecule type" value="Genomic_DNA"/>
</dbReference>
<keyword evidence="6" id="KW-1185">Reference proteome</keyword>
<dbReference type="PANTHER" id="PTHR12526:SF629">
    <property type="entry name" value="TEICHURONIC ACID BIOSYNTHESIS GLYCOSYLTRANSFERASE TUAH-RELATED"/>
    <property type="match status" value="1"/>
</dbReference>
<name>A0A6I4RIQ1_9STRE</name>